<dbReference type="Proteomes" id="UP001271007">
    <property type="component" value="Unassembled WGS sequence"/>
</dbReference>
<gene>
    <name evidence="5" type="ORF">LTR09_006110</name>
</gene>
<dbReference type="SUPFAM" id="SSF56801">
    <property type="entry name" value="Acetyl-CoA synthetase-like"/>
    <property type="match status" value="1"/>
</dbReference>
<protein>
    <submittedName>
        <fullName evidence="5">Uncharacterized protein</fullName>
    </submittedName>
</protein>
<reference evidence="5" key="1">
    <citation type="submission" date="2023-04" db="EMBL/GenBank/DDBJ databases">
        <title>Black Yeasts Isolated from many extreme environments.</title>
        <authorList>
            <person name="Coleine C."/>
            <person name="Stajich J.E."/>
            <person name="Selbmann L."/>
        </authorList>
    </citation>
    <scope>NUCLEOTIDE SEQUENCE</scope>
    <source>
        <strain evidence="5">CCFEE 5312</strain>
    </source>
</reference>
<dbReference type="InterPro" id="IPR000873">
    <property type="entry name" value="AMP-dep_synth/lig_dom"/>
</dbReference>
<evidence type="ECO:0000259" key="3">
    <source>
        <dbReference type="Pfam" id="PF00501"/>
    </source>
</evidence>
<dbReference type="GO" id="GO:0019748">
    <property type="term" value="P:secondary metabolic process"/>
    <property type="evidence" value="ECO:0007669"/>
    <property type="project" value="TreeGrafter"/>
</dbReference>
<evidence type="ECO:0000256" key="2">
    <source>
        <dbReference type="ARBA" id="ARBA00022598"/>
    </source>
</evidence>
<dbReference type="Gene3D" id="3.30.300.30">
    <property type="match status" value="1"/>
</dbReference>
<organism evidence="5 6">
    <name type="scientific">Extremus antarcticus</name>
    <dbReference type="NCBI Taxonomy" id="702011"/>
    <lineage>
        <taxon>Eukaryota</taxon>
        <taxon>Fungi</taxon>
        <taxon>Dikarya</taxon>
        <taxon>Ascomycota</taxon>
        <taxon>Pezizomycotina</taxon>
        <taxon>Dothideomycetes</taxon>
        <taxon>Dothideomycetidae</taxon>
        <taxon>Mycosphaerellales</taxon>
        <taxon>Extremaceae</taxon>
        <taxon>Extremus</taxon>
    </lineage>
</organism>
<evidence type="ECO:0000313" key="5">
    <source>
        <dbReference type="EMBL" id="KAK3052629.1"/>
    </source>
</evidence>
<feature type="domain" description="AMP-dependent synthetase/ligase" evidence="3">
    <location>
        <begin position="39"/>
        <end position="418"/>
    </location>
</feature>
<dbReference type="GO" id="GO:0016405">
    <property type="term" value="F:CoA-ligase activity"/>
    <property type="evidence" value="ECO:0007669"/>
    <property type="project" value="TreeGrafter"/>
</dbReference>
<dbReference type="InterPro" id="IPR025110">
    <property type="entry name" value="AMP-bd_C"/>
</dbReference>
<dbReference type="PANTHER" id="PTHR24096:SF149">
    <property type="entry name" value="AMP-BINDING DOMAIN-CONTAINING PROTEIN-RELATED"/>
    <property type="match status" value="1"/>
</dbReference>
<name>A0AAJ0G7Y2_9PEZI</name>
<feature type="domain" description="AMP-binding enzyme C-terminal" evidence="4">
    <location>
        <begin position="469"/>
        <end position="554"/>
    </location>
</feature>
<proteinExistence type="inferred from homology"/>
<evidence type="ECO:0000256" key="1">
    <source>
        <dbReference type="ARBA" id="ARBA00006432"/>
    </source>
</evidence>
<accession>A0AAJ0G7Y2</accession>
<dbReference type="InterPro" id="IPR042099">
    <property type="entry name" value="ANL_N_sf"/>
</dbReference>
<evidence type="ECO:0000313" key="6">
    <source>
        <dbReference type="Proteomes" id="UP001271007"/>
    </source>
</evidence>
<dbReference type="FunFam" id="3.30.300.30:FF:000007">
    <property type="entry name" value="4-coumarate--CoA ligase 2"/>
    <property type="match status" value="1"/>
</dbReference>
<comment type="similarity">
    <text evidence="1">Belongs to the ATP-dependent AMP-binding enzyme family.</text>
</comment>
<dbReference type="Gene3D" id="3.40.50.12780">
    <property type="entry name" value="N-terminal domain of ligase-like"/>
    <property type="match status" value="1"/>
</dbReference>
<comment type="caution">
    <text evidence="5">The sequence shown here is derived from an EMBL/GenBank/DDBJ whole genome shotgun (WGS) entry which is preliminary data.</text>
</comment>
<evidence type="ECO:0000259" key="4">
    <source>
        <dbReference type="Pfam" id="PF13193"/>
    </source>
</evidence>
<dbReference type="InterPro" id="IPR045851">
    <property type="entry name" value="AMP-bd_C_sf"/>
</dbReference>
<dbReference type="EMBL" id="JAWDJX010000019">
    <property type="protein sequence ID" value="KAK3052629.1"/>
    <property type="molecule type" value="Genomic_DNA"/>
</dbReference>
<dbReference type="AlphaFoldDB" id="A0AAJ0G7Y2"/>
<keyword evidence="6" id="KW-1185">Reference proteome</keyword>
<dbReference type="PROSITE" id="PS00455">
    <property type="entry name" value="AMP_BINDING"/>
    <property type="match status" value="1"/>
</dbReference>
<dbReference type="PANTHER" id="PTHR24096">
    <property type="entry name" value="LONG-CHAIN-FATTY-ACID--COA LIGASE"/>
    <property type="match status" value="1"/>
</dbReference>
<dbReference type="InterPro" id="IPR020845">
    <property type="entry name" value="AMP-binding_CS"/>
</dbReference>
<sequence>MRVYKAPAGDIDIPPVDILSLLFDDNSGQAREATKIHVDAAHPINSITKAEARTLTKRIAYIFRHRYGIGASGPGRDVVLCSLYGSPLAPVIFYGVVAAGGIYCGLSTKATVGEVSAQASSSRASLLVCSSECAGRMCAAAGQSGITDDRILVSDSSQPGAWSLSPAATAENLLSGSETLDWTTITDTSALDTTTICLLYSSGTTGLPKGVKISHQSLVASTVCTMQPSKEYQEKHPGFSFDTVAHLPMSNIAGIGLYSVNPFYMNGTTHSTDKKYWMKKYNFDEFIDIHRRFNPAYQFSVPPIWLQVAKSDKVTNHFDGLQVASTRSAPIGFDTIKEIRGKLGKGKADIYQTWGITEATGVVTVHPWEAFVKDGTWSVGQLCPNVTLRILDESDNDVPEGEPGEMLIGGPILAQGYLNRPDADKEAFGNPSGWYRTGDVGVCKDGLIWIVDRKKELIKYKANQVAPAELEALLTSHPQLADAAVIGVWDEERQTEIPRAYVVRRDLQPGSLSDANAISGSDVADFVKSKVSSYKQLRGVVVFIEQIPKSASGKVLRKDLREMAKHESLKPKL</sequence>
<dbReference type="Pfam" id="PF13193">
    <property type="entry name" value="AMP-binding_C"/>
    <property type="match status" value="1"/>
</dbReference>
<dbReference type="Pfam" id="PF00501">
    <property type="entry name" value="AMP-binding"/>
    <property type="match status" value="1"/>
</dbReference>
<keyword evidence="2" id="KW-0436">Ligase</keyword>